<evidence type="ECO:0000256" key="1">
    <source>
        <dbReference type="SAM" id="SignalP"/>
    </source>
</evidence>
<dbReference type="STRING" id="649349.Lbys_0492"/>
<dbReference type="Pfam" id="PF13715">
    <property type="entry name" value="CarbopepD_reg_2"/>
    <property type="match status" value="1"/>
</dbReference>
<keyword evidence="3" id="KW-1185">Reference proteome</keyword>
<reference key="1">
    <citation type="submission" date="2010-11" db="EMBL/GenBank/DDBJ databases">
        <title>The complete genome of Leadbetterella byssophila DSM 17132.</title>
        <authorList>
            <consortium name="US DOE Joint Genome Institute (JGI-PGF)"/>
            <person name="Lucas S."/>
            <person name="Copeland A."/>
            <person name="Lapidus A."/>
            <person name="Glavina del Rio T."/>
            <person name="Dalin E."/>
            <person name="Tice H."/>
            <person name="Bruce D."/>
            <person name="Goodwin L."/>
            <person name="Pitluck S."/>
            <person name="Kyrpides N."/>
            <person name="Mavromatis K."/>
            <person name="Ivanova N."/>
            <person name="Teshima H."/>
            <person name="Brettin T."/>
            <person name="Detter J.C."/>
            <person name="Han C."/>
            <person name="Tapia R."/>
            <person name="Land M."/>
            <person name="Hauser L."/>
            <person name="Markowitz V."/>
            <person name="Cheng J.-F."/>
            <person name="Hugenholtz P."/>
            <person name="Woyke T."/>
            <person name="Wu D."/>
            <person name="Tindall B."/>
            <person name="Pomrenke H.G."/>
            <person name="Brambilla E."/>
            <person name="Klenk H.-P."/>
            <person name="Eisen J.A."/>
        </authorList>
    </citation>
    <scope>NUCLEOTIDE SEQUENCE [LARGE SCALE GENOMIC DNA]</scope>
    <source>
        <strain>DSM 17132</strain>
    </source>
</reference>
<feature type="signal peptide" evidence="1">
    <location>
        <begin position="1"/>
        <end position="21"/>
    </location>
</feature>
<dbReference type="AlphaFoldDB" id="E4RXC1"/>
<dbReference type="InterPro" id="IPR043741">
    <property type="entry name" value="DUF5686"/>
</dbReference>
<proteinExistence type="predicted"/>
<organism evidence="2 3">
    <name type="scientific">Leadbetterella byssophila (strain DSM 17132 / JCM 16389 / KACC 11308 / NBRC 106382 / 4M15)</name>
    <dbReference type="NCBI Taxonomy" id="649349"/>
    <lineage>
        <taxon>Bacteria</taxon>
        <taxon>Pseudomonadati</taxon>
        <taxon>Bacteroidota</taxon>
        <taxon>Cytophagia</taxon>
        <taxon>Cytophagales</taxon>
        <taxon>Leadbetterellaceae</taxon>
        <taxon>Leadbetterella</taxon>
    </lineage>
</organism>
<dbReference type="eggNOG" id="COG4775">
    <property type="taxonomic scope" value="Bacteria"/>
</dbReference>
<dbReference type="InterPro" id="IPR008969">
    <property type="entry name" value="CarboxyPept-like_regulatory"/>
</dbReference>
<dbReference type="Pfam" id="PF18939">
    <property type="entry name" value="DUF5686"/>
    <property type="match status" value="1"/>
</dbReference>
<dbReference type="EMBL" id="CP002305">
    <property type="protein sequence ID" value="ADQ16266.1"/>
    <property type="molecule type" value="Genomic_DNA"/>
</dbReference>
<accession>E4RXC1</accession>
<dbReference type="HOGENOM" id="CLU_015931_2_0_10"/>
<name>E4RXC1_LEAB4</name>
<protein>
    <recommendedName>
        <fullName evidence="4">Carboxypeptidase-like regulatory domain-containing protein</fullName>
    </recommendedName>
</protein>
<evidence type="ECO:0000313" key="3">
    <source>
        <dbReference type="Proteomes" id="UP000007435"/>
    </source>
</evidence>
<sequence>MTYKKGILFILLFGRIATALAQSTIVSGKVIDAVTKETLPFVTVSIVGDNKAVPTDEDGNYSISVDEKFNQLQFRYVGYATQIKTITHGKSFKLNVELDLDASLLGEVVVKPKGYRYRNRDNPAVQLIRKVIDHKDENRLSGQEYAQYEEYEKVSLSLSNLSEKFRNRRIFKDYQFLFVEGEDHKYLLPAYMREKITQVYYRKSPQKLQRNVIAEKQVEFDKKFISNESISEYTSHLYENVDIYSNNINLLTNMFLSPIAGSAPTFYKFFITDTLKNVEPQLIELSFVPRNKTDLLFRGKLYITLDGKYAVKSANLTLDKNININFIRSMQTTLDFAQDGNGRYYLENSEITMEFALTDNGSGFQGKRSVSYKDYIAGVPIPDAAFHAKVQPLNDLNWEELRHRPLAKQEANIYRNVDTLQTITSFRRAMDIGTMLIAGYKVAGPLEVGPINTFYSFNPVEGFRLRFGGRTTPEMSKRFYAETYAAYGFKDEKWKYYLSGTYALNNKSIYNFPLHYIKASYQKDTKIPGESLQFVQEDNFLLSFKRGDNYRWLYNDTYTLEYMHEWQNHFSYQLKLSKWRQLPAGILTYQHRNQEGVLVDHPELNTTELSLALRYAPNEKFMQGKLYRSPLYNKYPVFNLTYMAGMKGFLDGEYNYHNVSANIFKRFYLSQLGYADITAEGTYIFGNGIPFPLLNVHRANQTYAYQLNAYNLMNFMEFVSDHSAGMNVQYYMNGFIFNKIPLFKKLKWREVFSFKGLWGGLRDENNPQKNANVLIFQEQDGVPITYTLNNGPYMEASAGIANIFKLFRVDIIRRLNYLDHPDAPKWGVRARFKLDF</sequence>
<dbReference type="KEGG" id="lby:Lbys_0492"/>
<evidence type="ECO:0008006" key="4">
    <source>
        <dbReference type="Google" id="ProtNLM"/>
    </source>
</evidence>
<dbReference type="Proteomes" id="UP000007435">
    <property type="component" value="Chromosome"/>
</dbReference>
<dbReference type="SUPFAM" id="SSF49464">
    <property type="entry name" value="Carboxypeptidase regulatory domain-like"/>
    <property type="match status" value="1"/>
</dbReference>
<keyword evidence="1" id="KW-0732">Signal</keyword>
<feature type="chain" id="PRO_5003187009" description="Carboxypeptidase-like regulatory domain-containing protein" evidence="1">
    <location>
        <begin position="22"/>
        <end position="836"/>
    </location>
</feature>
<evidence type="ECO:0000313" key="2">
    <source>
        <dbReference type="EMBL" id="ADQ16266.1"/>
    </source>
</evidence>
<dbReference type="RefSeq" id="WP_013407320.1">
    <property type="nucleotide sequence ID" value="NC_014655.1"/>
</dbReference>
<gene>
    <name evidence="2" type="ordered locus">Lbys_0492</name>
</gene>
<dbReference type="Gene3D" id="2.60.40.1120">
    <property type="entry name" value="Carboxypeptidase-like, regulatory domain"/>
    <property type="match status" value="1"/>
</dbReference>
<reference evidence="2 3" key="2">
    <citation type="journal article" date="2011" name="Stand. Genomic Sci.">
        <title>Complete genome sequence of Leadbetterella byssophila type strain (4M15).</title>
        <authorList>
            <person name="Abt B."/>
            <person name="Teshima H."/>
            <person name="Lucas S."/>
            <person name="Lapidus A."/>
            <person name="Del Rio T.G."/>
            <person name="Nolan M."/>
            <person name="Tice H."/>
            <person name="Cheng J.F."/>
            <person name="Pitluck S."/>
            <person name="Liolios K."/>
            <person name="Pagani I."/>
            <person name="Ivanova N."/>
            <person name="Mavromatis K."/>
            <person name="Pati A."/>
            <person name="Tapia R."/>
            <person name="Han C."/>
            <person name="Goodwin L."/>
            <person name="Chen A."/>
            <person name="Palaniappan K."/>
            <person name="Land M."/>
            <person name="Hauser L."/>
            <person name="Chang Y.J."/>
            <person name="Jeffries C.D."/>
            <person name="Rohde M."/>
            <person name="Goker M."/>
            <person name="Tindall B.J."/>
            <person name="Detter J.C."/>
            <person name="Woyke T."/>
            <person name="Bristow J."/>
            <person name="Eisen J.A."/>
            <person name="Markowitz V."/>
            <person name="Hugenholtz P."/>
            <person name="Klenk H.P."/>
            <person name="Kyrpides N.C."/>
        </authorList>
    </citation>
    <scope>NUCLEOTIDE SEQUENCE [LARGE SCALE GENOMIC DNA]</scope>
    <source>
        <strain evidence="3">DSM 17132 / JCM 16389 / KACC 11308 / NBRC 106382 / 4M15</strain>
    </source>
</reference>